<dbReference type="PROSITE" id="PS50893">
    <property type="entry name" value="ABC_TRANSPORTER_2"/>
    <property type="match status" value="1"/>
</dbReference>
<dbReference type="InterPro" id="IPR029439">
    <property type="entry name" value="Wzt_C"/>
</dbReference>
<dbReference type="InterPro" id="IPR003593">
    <property type="entry name" value="AAA+_ATPase"/>
</dbReference>
<keyword evidence="7" id="KW-1185">Reference proteome</keyword>
<dbReference type="SMART" id="SM00382">
    <property type="entry name" value="AAA"/>
    <property type="match status" value="1"/>
</dbReference>
<comment type="caution">
    <text evidence="6">The sequence shown here is derived from an EMBL/GenBank/DDBJ whole genome shotgun (WGS) entry which is preliminary data.</text>
</comment>
<protein>
    <submittedName>
        <fullName evidence="6">ABC transporter ATP-binding protein</fullName>
    </submittedName>
</protein>
<dbReference type="Pfam" id="PF00005">
    <property type="entry name" value="ABC_tran"/>
    <property type="match status" value="1"/>
</dbReference>
<name>A0ABT2HTV6_9MICO</name>
<proteinExistence type="inferred from homology"/>
<organism evidence="6 7">
    <name type="scientific">Pseudoclavibacter albus</name>
    <dbReference type="NCBI Taxonomy" id="272241"/>
    <lineage>
        <taxon>Bacteria</taxon>
        <taxon>Bacillati</taxon>
        <taxon>Actinomycetota</taxon>
        <taxon>Actinomycetes</taxon>
        <taxon>Micrococcales</taxon>
        <taxon>Microbacteriaceae</taxon>
        <taxon>Pseudoclavibacter</taxon>
    </lineage>
</organism>
<dbReference type="SUPFAM" id="SSF52540">
    <property type="entry name" value="P-loop containing nucleoside triphosphate hydrolases"/>
    <property type="match status" value="1"/>
</dbReference>
<dbReference type="InterPro" id="IPR003439">
    <property type="entry name" value="ABC_transporter-like_ATP-bd"/>
</dbReference>
<dbReference type="CDD" id="cd10147">
    <property type="entry name" value="Wzt_C-like"/>
    <property type="match status" value="1"/>
</dbReference>
<dbReference type="CDD" id="cd03220">
    <property type="entry name" value="ABC_KpsT_Wzt"/>
    <property type="match status" value="1"/>
</dbReference>
<evidence type="ECO:0000259" key="5">
    <source>
        <dbReference type="PROSITE" id="PS50893"/>
    </source>
</evidence>
<dbReference type="Proteomes" id="UP001525379">
    <property type="component" value="Unassembled WGS sequence"/>
</dbReference>
<evidence type="ECO:0000256" key="4">
    <source>
        <dbReference type="ARBA" id="ARBA00022840"/>
    </source>
</evidence>
<keyword evidence="2" id="KW-0813">Transport</keyword>
<dbReference type="RefSeq" id="WP_206395130.1">
    <property type="nucleotide sequence ID" value="NZ_JAFDPW010000002.1"/>
</dbReference>
<comment type="similarity">
    <text evidence="1">Belongs to the ABC transporter superfamily.</text>
</comment>
<dbReference type="EMBL" id="JALXSQ010000001">
    <property type="protein sequence ID" value="MCT2041756.1"/>
    <property type="molecule type" value="Genomic_DNA"/>
</dbReference>
<keyword evidence="4 6" id="KW-0067">ATP-binding</keyword>
<keyword evidence="3" id="KW-0547">Nucleotide-binding</keyword>
<dbReference type="Gene3D" id="2.70.50.60">
    <property type="entry name" value="abc- transporter (atp binding component) like domain"/>
    <property type="match status" value="1"/>
</dbReference>
<gene>
    <name evidence="6" type="ORF">M3D15_00135</name>
</gene>
<dbReference type="PANTHER" id="PTHR46743">
    <property type="entry name" value="TEICHOIC ACIDS EXPORT ATP-BINDING PROTEIN TAGH"/>
    <property type="match status" value="1"/>
</dbReference>
<evidence type="ECO:0000313" key="7">
    <source>
        <dbReference type="Proteomes" id="UP001525379"/>
    </source>
</evidence>
<feature type="domain" description="ABC transporter" evidence="5">
    <location>
        <begin position="6"/>
        <end position="247"/>
    </location>
</feature>
<dbReference type="Gene3D" id="3.40.50.300">
    <property type="entry name" value="P-loop containing nucleotide triphosphate hydrolases"/>
    <property type="match status" value="1"/>
</dbReference>
<dbReference type="InterPro" id="IPR015860">
    <property type="entry name" value="ABC_transpr_TagH-like"/>
</dbReference>
<dbReference type="PANTHER" id="PTHR46743:SF2">
    <property type="entry name" value="TEICHOIC ACIDS EXPORT ATP-BINDING PROTEIN TAGH"/>
    <property type="match status" value="1"/>
</dbReference>
<dbReference type="InterPro" id="IPR050683">
    <property type="entry name" value="Bact_Polysacc_Export_ATP-bd"/>
</dbReference>
<evidence type="ECO:0000256" key="3">
    <source>
        <dbReference type="ARBA" id="ARBA00022741"/>
    </source>
</evidence>
<sequence>MTAPAITVDNVSKTFRVYKDRNRSLKATILSGHRASYEEFWALRDVSLEIPEGKTFGLLGNNGSGKSTLLKCIARILEPNRGSISHRGRLAAMLEVGSGFHPELTGRENVYLNGSILGMSRQEIDRKLESIVDFSGVGQFIDQPVKNYSSGMYVRLGFAVSIHVEPDILLVDEVLAVGDIAFQEKCMEKFAELKRSGRTVVVVSHGLEQMRSFCDEAAWLSKGELRAVGNARDIIDDYANLEHGATADAQGGTRFGTGEAVVSKIELLDASGREVRHLRTGDAATIRLHYFAKERVEKPVFGASIDSVDGPYMWGHHGRDAGFVLESIGPGEGSIDIDIPAITFRPGTFQISASIQDSTCTHMYGAWQRAVTFAVGPGEPFESGGLVTLGTRFGNHRTR</sequence>
<evidence type="ECO:0000313" key="6">
    <source>
        <dbReference type="EMBL" id="MCT2041756.1"/>
    </source>
</evidence>
<dbReference type="Pfam" id="PF14524">
    <property type="entry name" value="Wzt_C"/>
    <property type="match status" value="1"/>
</dbReference>
<evidence type="ECO:0000256" key="2">
    <source>
        <dbReference type="ARBA" id="ARBA00022448"/>
    </source>
</evidence>
<dbReference type="InterPro" id="IPR027417">
    <property type="entry name" value="P-loop_NTPase"/>
</dbReference>
<reference evidence="6 7" key="1">
    <citation type="submission" date="2022-04" db="EMBL/GenBank/DDBJ databases">
        <title>Human microbiome associated bacterial genomes.</title>
        <authorList>
            <person name="Sandstrom S."/>
            <person name="Salamzade R."/>
            <person name="Kalan L.R."/>
        </authorList>
    </citation>
    <scope>NUCLEOTIDE SEQUENCE [LARGE SCALE GENOMIC DNA]</scope>
    <source>
        <strain evidence="7">p3-SID1799</strain>
    </source>
</reference>
<dbReference type="GO" id="GO:0005524">
    <property type="term" value="F:ATP binding"/>
    <property type="evidence" value="ECO:0007669"/>
    <property type="project" value="UniProtKB-KW"/>
</dbReference>
<evidence type="ECO:0000256" key="1">
    <source>
        <dbReference type="ARBA" id="ARBA00005417"/>
    </source>
</evidence>
<accession>A0ABT2HTV6</accession>